<dbReference type="EMBL" id="CADCWL010000160">
    <property type="protein sequence ID" value="CAA9573878.1"/>
    <property type="molecule type" value="Genomic_DNA"/>
</dbReference>
<evidence type="ECO:0000256" key="3">
    <source>
        <dbReference type="ARBA" id="ARBA00022679"/>
    </source>
</evidence>
<evidence type="ECO:0000256" key="7">
    <source>
        <dbReference type="ARBA" id="ARBA00047334"/>
    </source>
</evidence>
<dbReference type="SUPFAM" id="SSF51391">
    <property type="entry name" value="Thiamin phosphate synthase"/>
    <property type="match status" value="1"/>
</dbReference>
<dbReference type="GO" id="GO:0005737">
    <property type="term" value="C:cytoplasm"/>
    <property type="evidence" value="ECO:0007669"/>
    <property type="project" value="TreeGrafter"/>
</dbReference>
<protein>
    <recommendedName>
        <fullName evidence="10">Thiamine-phosphate synthase</fullName>
        <ecNumber evidence="10">2.5.1.3</ecNumber>
    </recommendedName>
    <alternativeName>
        <fullName evidence="10">Thiamine-phosphate pyrophosphorylase</fullName>
    </alternativeName>
</protein>
<keyword evidence="6 10" id="KW-0784">Thiamine biosynthesis</keyword>
<keyword evidence="5" id="KW-0460">Magnesium</keyword>
<dbReference type="PANTHER" id="PTHR20857:SF15">
    <property type="entry name" value="THIAMINE-PHOSPHATE SYNTHASE"/>
    <property type="match status" value="1"/>
</dbReference>
<dbReference type="InterPro" id="IPR022998">
    <property type="entry name" value="ThiamineP_synth_TenI"/>
</dbReference>
<evidence type="ECO:0000256" key="4">
    <source>
        <dbReference type="ARBA" id="ARBA00022723"/>
    </source>
</evidence>
<dbReference type="InterPro" id="IPR036206">
    <property type="entry name" value="ThiamineP_synth_sf"/>
</dbReference>
<comment type="cofactor">
    <cofactor evidence="1">
        <name>Mg(2+)</name>
        <dbReference type="ChEBI" id="CHEBI:18420"/>
    </cofactor>
</comment>
<dbReference type="GO" id="GO:0004789">
    <property type="term" value="F:thiamine-phosphate diphosphorylase activity"/>
    <property type="evidence" value="ECO:0007669"/>
    <property type="project" value="UniProtKB-EC"/>
</dbReference>
<dbReference type="PANTHER" id="PTHR20857">
    <property type="entry name" value="THIAMINE-PHOSPHATE PYROPHOSPHORYLASE"/>
    <property type="match status" value="1"/>
</dbReference>
<evidence type="ECO:0000313" key="13">
    <source>
        <dbReference type="EMBL" id="CAA9573878.1"/>
    </source>
</evidence>
<sequence length="204" mass="20488">MERDYTLYYVLDLPDPAGRDAVALVREAVAGGAGIVQLRGEGASGRELYELALELKGALAATGVPLIVNDRLDVALATEADGIHVGAQDLPVGRVRALAPGLIVGVSCYGDPALAERAAAAGADYLAFGAFFPSPSKPEAAVVPTSVLGEARRFGLPVVAIGGITLDRTPQLAAAGADGIAAISAIQGAPEPRAAAAALRAAVV</sequence>
<comment type="catalytic activity">
    <reaction evidence="8 10">
        <text>2-(2-carboxy-4-methylthiazol-5-yl)ethyl phosphate + 4-amino-2-methyl-5-(diphosphooxymethyl)pyrimidine + 2 H(+) = thiamine phosphate + CO2 + diphosphate</text>
        <dbReference type="Rhea" id="RHEA:47848"/>
        <dbReference type="ChEBI" id="CHEBI:15378"/>
        <dbReference type="ChEBI" id="CHEBI:16526"/>
        <dbReference type="ChEBI" id="CHEBI:33019"/>
        <dbReference type="ChEBI" id="CHEBI:37575"/>
        <dbReference type="ChEBI" id="CHEBI:57841"/>
        <dbReference type="ChEBI" id="CHEBI:62890"/>
        <dbReference type="EC" id="2.5.1.3"/>
    </reaction>
</comment>
<dbReference type="InterPro" id="IPR013785">
    <property type="entry name" value="Aldolase_TIM"/>
</dbReference>
<comment type="catalytic activity">
    <reaction evidence="9 10">
        <text>2-[(2R,5Z)-2-carboxy-4-methylthiazol-5(2H)-ylidene]ethyl phosphate + 4-amino-2-methyl-5-(diphosphooxymethyl)pyrimidine + 2 H(+) = thiamine phosphate + CO2 + diphosphate</text>
        <dbReference type="Rhea" id="RHEA:47844"/>
        <dbReference type="ChEBI" id="CHEBI:15378"/>
        <dbReference type="ChEBI" id="CHEBI:16526"/>
        <dbReference type="ChEBI" id="CHEBI:33019"/>
        <dbReference type="ChEBI" id="CHEBI:37575"/>
        <dbReference type="ChEBI" id="CHEBI:57841"/>
        <dbReference type="ChEBI" id="CHEBI:62899"/>
        <dbReference type="EC" id="2.5.1.3"/>
    </reaction>
</comment>
<dbReference type="InterPro" id="IPR034291">
    <property type="entry name" value="TMP_synthase"/>
</dbReference>
<organism evidence="13">
    <name type="scientific">uncultured Thermomicrobiales bacterium</name>
    <dbReference type="NCBI Taxonomy" id="1645740"/>
    <lineage>
        <taxon>Bacteria</taxon>
        <taxon>Pseudomonadati</taxon>
        <taxon>Thermomicrobiota</taxon>
        <taxon>Thermomicrobia</taxon>
        <taxon>Thermomicrobiales</taxon>
        <taxon>environmental samples</taxon>
    </lineage>
</organism>
<keyword evidence="4" id="KW-0479">Metal-binding</keyword>
<evidence type="ECO:0000259" key="12">
    <source>
        <dbReference type="Pfam" id="PF02581"/>
    </source>
</evidence>
<dbReference type="UniPathway" id="UPA00060">
    <property type="reaction ID" value="UER00141"/>
</dbReference>
<accession>A0A6J4VAC8</accession>
<evidence type="ECO:0000256" key="1">
    <source>
        <dbReference type="ARBA" id="ARBA00001946"/>
    </source>
</evidence>
<dbReference type="GO" id="GO:0009229">
    <property type="term" value="P:thiamine diphosphate biosynthetic process"/>
    <property type="evidence" value="ECO:0007669"/>
    <property type="project" value="UniProtKB-UniPathway"/>
</dbReference>
<name>A0A6J4VAC8_9BACT</name>
<dbReference type="CDD" id="cd00564">
    <property type="entry name" value="TMP_TenI"/>
    <property type="match status" value="1"/>
</dbReference>
<evidence type="ECO:0000256" key="6">
    <source>
        <dbReference type="ARBA" id="ARBA00022977"/>
    </source>
</evidence>
<evidence type="ECO:0000256" key="10">
    <source>
        <dbReference type="RuleBase" id="RU003826"/>
    </source>
</evidence>
<dbReference type="Gene3D" id="3.20.20.70">
    <property type="entry name" value="Aldolase class I"/>
    <property type="match status" value="1"/>
</dbReference>
<evidence type="ECO:0000256" key="5">
    <source>
        <dbReference type="ARBA" id="ARBA00022842"/>
    </source>
</evidence>
<evidence type="ECO:0000256" key="9">
    <source>
        <dbReference type="ARBA" id="ARBA00047883"/>
    </source>
</evidence>
<dbReference type="AlphaFoldDB" id="A0A6J4VAC8"/>
<comment type="pathway">
    <text evidence="2 11">Cofactor biosynthesis; thiamine diphosphate biosynthesis; thiamine phosphate from 4-amino-2-methyl-5-diphosphomethylpyrimidine and 4-methyl-5-(2-phosphoethyl)-thiazole: step 1/1.</text>
</comment>
<evidence type="ECO:0000256" key="8">
    <source>
        <dbReference type="ARBA" id="ARBA00047851"/>
    </source>
</evidence>
<reference evidence="13" key="1">
    <citation type="submission" date="2020-02" db="EMBL/GenBank/DDBJ databases">
        <authorList>
            <person name="Meier V. D."/>
        </authorList>
    </citation>
    <scope>NUCLEOTIDE SEQUENCE</scope>
    <source>
        <strain evidence="13">AVDCRST_MAG19</strain>
    </source>
</reference>
<keyword evidence="3 10" id="KW-0808">Transferase</keyword>
<dbReference type="GO" id="GO:0046872">
    <property type="term" value="F:metal ion binding"/>
    <property type="evidence" value="ECO:0007669"/>
    <property type="project" value="UniProtKB-KW"/>
</dbReference>
<dbReference type="Pfam" id="PF02581">
    <property type="entry name" value="TMP-TENI"/>
    <property type="match status" value="1"/>
</dbReference>
<dbReference type="GO" id="GO:0009228">
    <property type="term" value="P:thiamine biosynthetic process"/>
    <property type="evidence" value="ECO:0007669"/>
    <property type="project" value="UniProtKB-KW"/>
</dbReference>
<feature type="non-terminal residue" evidence="13">
    <location>
        <position position="204"/>
    </location>
</feature>
<evidence type="ECO:0000256" key="11">
    <source>
        <dbReference type="RuleBase" id="RU004253"/>
    </source>
</evidence>
<evidence type="ECO:0000256" key="2">
    <source>
        <dbReference type="ARBA" id="ARBA00005165"/>
    </source>
</evidence>
<dbReference type="EC" id="2.5.1.3" evidence="10"/>
<dbReference type="NCBIfam" id="TIGR00693">
    <property type="entry name" value="thiE"/>
    <property type="match status" value="1"/>
</dbReference>
<proteinExistence type="inferred from homology"/>
<dbReference type="HAMAP" id="MF_00097">
    <property type="entry name" value="TMP_synthase"/>
    <property type="match status" value="1"/>
</dbReference>
<comment type="catalytic activity">
    <reaction evidence="7 10">
        <text>4-methyl-5-(2-phosphooxyethyl)-thiazole + 4-amino-2-methyl-5-(diphosphooxymethyl)pyrimidine + H(+) = thiamine phosphate + diphosphate</text>
        <dbReference type="Rhea" id="RHEA:22328"/>
        <dbReference type="ChEBI" id="CHEBI:15378"/>
        <dbReference type="ChEBI" id="CHEBI:33019"/>
        <dbReference type="ChEBI" id="CHEBI:37575"/>
        <dbReference type="ChEBI" id="CHEBI:57841"/>
        <dbReference type="ChEBI" id="CHEBI:58296"/>
        <dbReference type="EC" id="2.5.1.3"/>
    </reaction>
</comment>
<comment type="similarity">
    <text evidence="10">Belongs to the thiamine-phosphate synthase family.</text>
</comment>
<feature type="domain" description="Thiamine phosphate synthase/TenI" evidence="12">
    <location>
        <begin position="7"/>
        <end position="186"/>
    </location>
</feature>
<gene>
    <name evidence="13" type="ORF">AVDCRST_MAG19-3100</name>
</gene>